<name>A0AC34FQ09_9BILA</name>
<sequence>MTPKAVCGDCFYTVLGVDKSADDIEIKKAYRKLALKWHPDKNENQEKEKAEKKFKQIAQAYEVLSDSKRRADYDNRLAYRQTHRRSTSSSPHSPFFAASSFRSPFDIFREFFGDPFKDFPNENFKTTFSPFYDDDDSPLPRRNRFSRNIFSYSFDTSFEKDENDCEFSSVIRFSSSCEPGKNAKKTTTSMKVIDGKKILTKKTEMPNGEETVEILEDGILKSRLVNGTPVEVAA</sequence>
<accession>A0AC34FQ09</accession>
<reference evidence="2" key="1">
    <citation type="submission" date="2022-11" db="UniProtKB">
        <authorList>
            <consortium name="WormBaseParasite"/>
        </authorList>
    </citation>
    <scope>IDENTIFICATION</scope>
</reference>
<proteinExistence type="predicted"/>
<dbReference type="WBParaSite" id="ES5_v2.g19431.t1">
    <property type="protein sequence ID" value="ES5_v2.g19431.t1"/>
    <property type="gene ID" value="ES5_v2.g19431"/>
</dbReference>
<dbReference type="Proteomes" id="UP000887579">
    <property type="component" value="Unplaced"/>
</dbReference>
<protein>
    <submittedName>
        <fullName evidence="2">J domain-containing protein</fullName>
    </submittedName>
</protein>
<evidence type="ECO:0000313" key="1">
    <source>
        <dbReference type="Proteomes" id="UP000887579"/>
    </source>
</evidence>
<evidence type="ECO:0000313" key="2">
    <source>
        <dbReference type="WBParaSite" id="ES5_v2.g19431.t1"/>
    </source>
</evidence>
<organism evidence="1 2">
    <name type="scientific">Panagrolaimus sp. ES5</name>
    <dbReference type="NCBI Taxonomy" id="591445"/>
    <lineage>
        <taxon>Eukaryota</taxon>
        <taxon>Metazoa</taxon>
        <taxon>Ecdysozoa</taxon>
        <taxon>Nematoda</taxon>
        <taxon>Chromadorea</taxon>
        <taxon>Rhabditida</taxon>
        <taxon>Tylenchina</taxon>
        <taxon>Panagrolaimomorpha</taxon>
        <taxon>Panagrolaimoidea</taxon>
        <taxon>Panagrolaimidae</taxon>
        <taxon>Panagrolaimus</taxon>
    </lineage>
</organism>